<evidence type="ECO:0000313" key="2">
    <source>
        <dbReference type="EMBL" id="CEF60991.1"/>
    </source>
</evidence>
<protein>
    <submittedName>
        <fullName evidence="2 4">Uncharacterized protein</fullName>
    </submittedName>
</protein>
<feature type="region of interest" description="Disordered" evidence="1">
    <location>
        <begin position="1"/>
        <end position="22"/>
    </location>
</feature>
<dbReference type="WBParaSite" id="SRAE_0000012300.1">
    <property type="protein sequence ID" value="SRAE_0000012300.1"/>
    <property type="gene ID" value="WBGene00255860"/>
</dbReference>
<dbReference type="AlphaFoldDB" id="A0A090KU95"/>
<reference evidence="2" key="2">
    <citation type="submission" date="2014-09" db="EMBL/GenBank/DDBJ databases">
        <authorList>
            <person name="Aslett A.Martin."/>
        </authorList>
    </citation>
    <scope>NUCLEOTIDE SEQUENCE</scope>
    <source>
        <strain evidence="2">ED321 Heterogonic</strain>
    </source>
</reference>
<evidence type="ECO:0000313" key="5">
    <source>
        <dbReference type="WormBase" id="SRAE_0000012300"/>
    </source>
</evidence>
<dbReference type="RefSeq" id="XP_024500200.1">
    <property type="nucleotide sequence ID" value="XM_024645970.1"/>
</dbReference>
<reference evidence="4" key="3">
    <citation type="submission" date="2020-12" db="UniProtKB">
        <authorList>
            <consortium name="WormBaseParasite"/>
        </authorList>
    </citation>
    <scope>IDENTIFICATION</scope>
</reference>
<dbReference type="CTD" id="36373358"/>
<evidence type="ECO:0000256" key="1">
    <source>
        <dbReference type="SAM" id="MobiDB-lite"/>
    </source>
</evidence>
<accession>A0A090KU95</accession>
<name>A0A090KU95_STRRB</name>
<dbReference type="EMBL" id="LN609405">
    <property type="protein sequence ID" value="CEF60991.1"/>
    <property type="molecule type" value="Genomic_DNA"/>
</dbReference>
<proteinExistence type="predicted"/>
<evidence type="ECO:0000313" key="4">
    <source>
        <dbReference type="WBParaSite" id="SRAE_0000012300.1"/>
    </source>
</evidence>
<dbReference type="Proteomes" id="UP000035682">
    <property type="component" value="Unplaced"/>
</dbReference>
<reference evidence="3" key="1">
    <citation type="submission" date="2014-09" db="EMBL/GenBank/DDBJ databases">
        <authorList>
            <person name="Martin A.A."/>
        </authorList>
    </citation>
    <scope>NUCLEOTIDE SEQUENCE</scope>
    <source>
        <strain evidence="3">ED321</strain>
    </source>
</reference>
<evidence type="ECO:0000313" key="3">
    <source>
        <dbReference type="Proteomes" id="UP000035682"/>
    </source>
</evidence>
<keyword evidence="3" id="KW-1185">Reference proteome</keyword>
<organism evidence="2">
    <name type="scientific">Strongyloides ratti</name>
    <name type="common">Parasitic roundworm</name>
    <dbReference type="NCBI Taxonomy" id="34506"/>
    <lineage>
        <taxon>Eukaryota</taxon>
        <taxon>Metazoa</taxon>
        <taxon>Ecdysozoa</taxon>
        <taxon>Nematoda</taxon>
        <taxon>Chromadorea</taxon>
        <taxon>Rhabditida</taxon>
        <taxon>Tylenchina</taxon>
        <taxon>Panagrolaimomorpha</taxon>
        <taxon>Strongyloidoidea</taxon>
        <taxon>Strongyloididae</taxon>
        <taxon>Strongyloides</taxon>
    </lineage>
</organism>
<sequence>MTSENESHSEEKTKKDKKHKKSKVTTQITMFNKTIPFDTTTKMGQILLSTLKINNLVKDSTVNKVTTKKTDIIYTKITTTKKLVTIETSTKTPKIENIINLTSPEITKKVQLFPEITTTKPTIYYISETPNNIFLKTKIINN</sequence>
<dbReference type="GeneID" id="36373358"/>
<dbReference type="WormBase" id="SRAE_0000012300">
    <property type="protein sequence ID" value="SRP02032"/>
    <property type="gene ID" value="WBGene00255860"/>
</dbReference>
<gene>
    <name evidence="2 4 5" type="ORF">SRAE_0000012300</name>
</gene>
<feature type="compositionally biased region" description="Basic and acidic residues" evidence="1">
    <location>
        <begin position="1"/>
        <end position="14"/>
    </location>
</feature>